<feature type="transmembrane region" description="Helical" evidence="1">
    <location>
        <begin position="239"/>
        <end position="262"/>
    </location>
</feature>
<keyword evidence="1" id="KW-0812">Transmembrane</keyword>
<feature type="transmembrane region" description="Helical" evidence="1">
    <location>
        <begin position="181"/>
        <end position="210"/>
    </location>
</feature>
<gene>
    <name evidence="2" type="ORF">SAMN05443287_11567</name>
</gene>
<keyword evidence="2" id="KW-0378">Hydrolase</keyword>
<sequence length="269" mass="28767">MMGPSHALSGAAVWLSGSWALQHFYDYEQSPLALAVGTAVCSGAALLPDLDLSGKVTRNRGGATVARTFGVFSLFVAEVVEKISLGVYYATKLSRDPRRNNGHRTLTHTIPFTVLVGWGTTTLCASYGKWAVIGILFFMIGLALRGLFDKWAERAGWLIVTLVSAGAASFTAANLPGDRGYPMIGLAVGVGSFVHIIGDMITRAGVPILWPIPIKRRMWTPISLPDRIALRAGGKTEIVFVRTALTVVSVLATLGLVAPSVLQKFNLDI</sequence>
<accession>A0A1H7DNS6</accession>
<protein>
    <submittedName>
        <fullName evidence="2">LexA-binding, inner membrane-associated putative hydrolase</fullName>
    </submittedName>
</protein>
<keyword evidence="1" id="KW-1133">Transmembrane helix</keyword>
<organism evidence="2 3">
    <name type="scientific">Micromonospora phaseoli</name>
    <dbReference type="NCBI Taxonomy" id="1144548"/>
    <lineage>
        <taxon>Bacteria</taxon>
        <taxon>Bacillati</taxon>
        <taxon>Actinomycetota</taxon>
        <taxon>Actinomycetes</taxon>
        <taxon>Micromonosporales</taxon>
        <taxon>Micromonosporaceae</taxon>
        <taxon>Micromonospora</taxon>
    </lineage>
</organism>
<feature type="transmembrane region" description="Helical" evidence="1">
    <location>
        <begin position="130"/>
        <end position="148"/>
    </location>
</feature>
<dbReference type="OrthoDB" id="3425909at2"/>
<dbReference type="STRING" id="1144548.SAMN05443287_11567"/>
<feature type="transmembrane region" description="Helical" evidence="1">
    <location>
        <begin position="30"/>
        <end position="48"/>
    </location>
</feature>
<dbReference type="AlphaFoldDB" id="A0A1H7DNS6"/>
<dbReference type="Proteomes" id="UP000198707">
    <property type="component" value="Unassembled WGS sequence"/>
</dbReference>
<evidence type="ECO:0000256" key="1">
    <source>
        <dbReference type="SAM" id="Phobius"/>
    </source>
</evidence>
<evidence type="ECO:0000313" key="3">
    <source>
        <dbReference type="Proteomes" id="UP000198707"/>
    </source>
</evidence>
<reference evidence="3" key="1">
    <citation type="submission" date="2016-10" db="EMBL/GenBank/DDBJ databases">
        <authorList>
            <person name="Varghese N."/>
            <person name="Submissions S."/>
        </authorList>
    </citation>
    <scope>NUCLEOTIDE SEQUENCE [LARGE SCALE GENOMIC DNA]</scope>
    <source>
        <strain evidence="3">CGMCC 4.7038</strain>
    </source>
</reference>
<dbReference type="EMBL" id="FNYV01000015">
    <property type="protein sequence ID" value="SEK03034.1"/>
    <property type="molecule type" value="Genomic_DNA"/>
</dbReference>
<dbReference type="GO" id="GO:0016787">
    <property type="term" value="F:hydrolase activity"/>
    <property type="evidence" value="ECO:0007669"/>
    <property type="project" value="UniProtKB-KW"/>
</dbReference>
<proteinExistence type="predicted"/>
<evidence type="ECO:0000313" key="2">
    <source>
        <dbReference type="EMBL" id="SEK03034.1"/>
    </source>
</evidence>
<dbReference type="Pfam" id="PF04307">
    <property type="entry name" value="YdjM"/>
    <property type="match status" value="1"/>
</dbReference>
<keyword evidence="1" id="KW-0472">Membrane</keyword>
<feature type="transmembrane region" description="Helical" evidence="1">
    <location>
        <begin position="155"/>
        <end position="175"/>
    </location>
</feature>
<keyword evidence="3" id="KW-1185">Reference proteome</keyword>
<dbReference type="RefSeq" id="WP_092382918.1">
    <property type="nucleotide sequence ID" value="NZ_BOPI01000043.1"/>
</dbReference>
<dbReference type="InterPro" id="IPR007404">
    <property type="entry name" value="YdjM-like"/>
</dbReference>
<feature type="transmembrane region" description="Helical" evidence="1">
    <location>
        <begin position="69"/>
        <end position="90"/>
    </location>
</feature>
<name>A0A1H7DNS6_9ACTN</name>